<accession>V4A8X9</accession>
<evidence type="ECO:0000256" key="1">
    <source>
        <dbReference type="SAM" id="MobiDB-lite"/>
    </source>
</evidence>
<proteinExistence type="predicted"/>
<dbReference type="RefSeq" id="XP_009048915.1">
    <property type="nucleotide sequence ID" value="XM_009050667.1"/>
</dbReference>
<gene>
    <name evidence="2" type="ORF">LOTGIDRAFT_173200</name>
</gene>
<dbReference type="HOGENOM" id="CLU_484211_0_0_1"/>
<name>V4A8X9_LOTGI</name>
<dbReference type="KEGG" id="lgi:LOTGIDRAFT_173200"/>
<evidence type="ECO:0000313" key="2">
    <source>
        <dbReference type="EMBL" id="ESP00394.1"/>
    </source>
</evidence>
<dbReference type="GeneID" id="20242307"/>
<evidence type="ECO:0000313" key="3">
    <source>
        <dbReference type="Proteomes" id="UP000030746"/>
    </source>
</evidence>
<organism evidence="2 3">
    <name type="scientific">Lottia gigantea</name>
    <name type="common">Giant owl limpet</name>
    <dbReference type="NCBI Taxonomy" id="225164"/>
    <lineage>
        <taxon>Eukaryota</taxon>
        <taxon>Metazoa</taxon>
        <taxon>Spiralia</taxon>
        <taxon>Lophotrochozoa</taxon>
        <taxon>Mollusca</taxon>
        <taxon>Gastropoda</taxon>
        <taxon>Patellogastropoda</taxon>
        <taxon>Lottioidea</taxon>
        <taxon>Lottiidae</taxon>
        <taxon>Lottia</taxon>
    </lineage>
</organism>
<feature type="compositionally biased region" description="Polar residues" evidence="1">
    <location>
        <begin position="61"/>
        <end position="91"/>
    </location>
</feature>
<dbReference type="AlphaFoldDB" id="V4A8X9"/>
<reference evidence="2 3" key="1">
    <citation type="journal article" date="2013" name="Nature">
        <title>Insights into bilaterian evolution from three spiralian genomes.</title>
        <authorList>
            <person name="Simakov O."/>
            <person name="Marletaz F."/>
            <person name="Cho S.J."/>
            <person name="Edsinger-Gonzales E."/>
            <person name="Havlak P."/>
            <person name="Hellsten U."/>
            <person name="Kuo D.H."/>
            <person name="Larsson T."/>
            <person name="Lv J."/>
            <person name="Arendt D."/>
            <person name="Savage R."/>
            <person name="Osoegawa K."/>
            <person name="de Jong P."/>
            <person name="Grimwood J."/>
            <person name="Chapman J.A."/>
            <person name="Shapiro H."/>
            <person name="Aerts A."/>
            <person name="Otillar R.P."/>
            <person name="Terry A.Y."/>
            <person name="Boore J.L."/>
            <person name="Grigoriev I.V."/>
            <person name="Lindberg D.R."/>
            <person name="Seaver E.C."/>
            <person name="Weisblat D.A."/>
            <person name="Putnam N.H."/>
            <person name="Rokhsar D.S."/>
        </authorList>
    </citation>
    <scope>NUCLEOTIDE SEQUENCE [LARGE SCALE GENOMIC DNA]</scope>
</reference>
<dbReference type="OrthoDB" id="6118335at2759"/>
<sequence>MQTIQEYSKISKYSGISTYNKNIVISTNIIKYQQRRIYGAINKMLSLWAIGLLGLLNQGSPSSYQSPAQQRSAQFSSSGWGTSPAAQNPWSFNRPMPNTNMPNMNTGSLPGSMPGAMPGSMPGAMPGSMPGAMPGSCLAMPGSMPNAMPGAMPGGTGSGFMAGAMPGAMPNMRSSNNMMGNMRNGYPPSYMTPSPRNTICVAPVSQPRLCMVNGENTHKYRLKDVIEFLGHPNIEKVPKCVPGVPRVNCADYYAAQYIWKRGYCYCKNFHSNLPSYQMGSTQIRCVVGAQWGTGQSFQFTPPTQQPPTQGNNQFAQMNKFFPRPNQTPSWGQSPNPTPQNAWNFRRPITNNMATNVPGNMPGAMPNMRGNLPNSMMNNMRNLMGNMRPGVTPNMPGAPGLGGGYPSTMCYAPPHLPHLCTENGENQHKFTLKVAIRSIAVMCRFPICFPALGTNNSISYNYLYTLSIYGNKRNDIFSVAEVMRMLGDKNIEKISQCVPGVPRVNCANYNSAQYIWKRGYCYCKRYHSNMHAFKKYDPLRCVLNDCGACSQEFYIGKSRIVDCD</sequence>
<dbReference type="Proteomes" id="UP000030746">
    <property type="component" value="Unassembled WGS sequence"/>
</dbReference>
<protein>
    <submittedName>
        <fullName evidence="2">Uncharacterized protein</fullName>
    </submittedName>
</protein>
<feature type="compositionally biased region" description="Low complexity" evidence="1">
    <location>
        <begin position="95"/>
        <end position="106"/>
    </location>
</feature>
<keyword evidence="3" id="KW-1185">Reference proteome</keyword>
<dbReference type="EMBL" id="KB200718">
    <property type="protein sequence ID" value="ESP00394.1"/>
    <property type="molecule type" value="Genomic_DNA"/>
</dbReference>
<feature type="region of interest" description="Disordered" evidence="1">
    <location>
        <begin position="61"/>
        <end position="117"/>
    </location>
</feature>
<dbReference type="CTD" id="20242307"/>
<dbReference type="STRING" id="225164.V4A8X9"/>